<keyword evidence="2" id="KW-1185">Reference proteome</keyword>
<dbReference type="Proteomes" id="UP000472273">
    <property type="component" value="Unplaced"/>
</dbReference>
<evidence type="ECO:0008006" key="3">
    <source>
        <dbReference type="Google" id="ProtNLM"/>
    </source>
</evidence>
<reference evidence="1" key="2">
    <citation type="submission" date="2025-09" db="UniProtKB">
        <authorList>
            <consortium name="Ensembl"/>
        </authorList>
    </citation>
    <scope>IDENTIFICATION</scope>
</reference>
<sequence>LCPGGYLVTFALRVEPHQKILDDTAVNNIGNAYLSLSFFSRWGTWTTQLFCPKGYLVSFSLKVESHQKILDDTAVNNIQFKCSGGANLIGFGTKWGQFGPWSDSCSVGICGFITRVQDKQGIGDDDTALNDVLFYCC</sequence>
<dbReference type="OMA" id="LRICAKF"/>
<dbReference type="AlphaFoldDB" id="A0A670XMD9"/>
<name>A0A670XMD9_PSETE</name>
<dbReference type="SUPFAM" id="SSF51092">
    <property type="entry name" value="Vitelline membrane outer protein-I (VMO-I)"/>
    <property type="match status" value="1"/>
</dbReference>
<dbReference type="Pfam" id="PF03762">
    <property type="entry name" value="VOMI"/>
    <property type="match status" value="1"/>
</dbReference>
<dbReference type="GeneTree" id="ENSGT00390000009313"/>
<evidence type="ECO:0000313" key="2">
    <source>
        <dbReference type="Proteomes" id="UP000472273"/>
    </source>
</evidence>
<dbReference type="Gene3D" id="2.100.10.20">
    <property type="entry name" value="Vitelline membrane outer layer protein I (VOMI)"/>
    <property type="match status" value="1"/>
</dbReference>
<dbReference type="PANTHER" id="PTHR18841">
    <property type="entry name" value="VITELLINE MEMBRANE OUTER LAYER PROTEIN I-RELATED"/>
    <property type="match status" value="1"/>
</dbReference>
<protein>
    <recommendedName>
        <fullName evidence="3">Vitelline membrane outer layer 1 homolog</fullName>
    </recommendedName>
</protein>
<dbReference type="Ensembl" id="ENSPTXT00000000183.1">
    <property type="protein sequence ID" value="ENSPTXP00000000176.1"/>
    <property type="gene ID" value="ENSPTXG00000000172.1"/>
</dbReference>
<proteinExistence type="predicted"/>
<organism evidence="1 2">
    <name type="scientific">Pseudonaja textilis</name>
    <name type="common">Eastern brown snake</name>
    <dbReference type="NCBI Taxonomy" id="8673"/>
    <lineage>
        <taxon>Eukaryota</taxon>
        <taxon>Metazoa</taxon>
        <taxon>Chordata</taxon>
        <taxon>Craniata</taxon>
        <taxon>Vertebrata</taxon>
        <taxon>Euteleostomi</taxon>
        <taxon>Lepidosauria</taxon>
        <taxon>Squamata</taxon>
        <taxon>Bifurcata</taxon>
        <taxon>Unidentata</taxon>
        <taxon>Episquamata</taxon>
        <taxon>Toxicofera</taxon>
        <taxon>Serpentes</taxon>
        <taxon>Colubroidea</taxon>
        <taxon>Elapidae</taxon>
        <taxon>Hydrophiinae</taxon>
        <taxon>Pseudonaja</taxon>
    </lineage>
</organism>
<evidence type="ECO:0000313" key="1">
    <source>
        <dbReference type="Ensembl" id="ENSPTXP00000000176.1"/>
    </source>
</evidence>
<dbReference type="GO" id="GO:0005615">
    <property type="term" value="C:extracellular space"/>
    <property type="evidence" value="ECO:0007669"/>
    <property type="project" value="TreeGrafter"/>
</dbReference>
<dbReference type="InterPro" id="IPR036706">
    <property type="entry name" value="VOMI_sf"/>
</dbReference>
<reference evidence="1" key="1">
    <citation type="submission" date="2025-08" db="UniProtKB">
        <authorList>
            <consortium name="Ensembl"/>
        </authorList>
    </citation>
    <scope>IDENTIFICATION</scope>
</reference>
<dbReference type="PANTHER" id="PTHR18841:SF2">
    <property type="entry name" value="VITELLINE MEMBRANE OUTER LAYER PROTEIN 1 HOMOLOG"/>
    <property type="match status" value="1"/>
</dbReference>
<dbReference type="InterPro" id="IPR005515">
    <property type="entry name" value="VOMI"/>
</dbReference>
<accession>A0A670XMD9</accession>